<comment type="caution">
    <text evidence="2">The sequence shown here is derived from an EMBL/GenBank/DDBJ whole genome shotgun (WGS) entry which is preliminary data.</text>
</comment>
<reference evidence="2 3" key="1">
    <citation type="submission" date="2023-09" db="EMBL/GenBank/DDBJ databases">
        <authorList>
            <person name="Rey-Velasco X."/>
        </authorList>
    </citation>
    <scope>NUCLEOTIDE SEQUENCE [LARGE SCALE GENOMIC DNA]</scope>
    <source>
        <strain evidence="2 3">F297</strain>
    </source>
</reference>
<gene>
    <name evidence="2" type="ORF">RM529_01440</name>
</gene>
<dbReference type="InterPro" id="IPR037682">
    <property type="entry name" value="TonB_C"/>
</dbReference>
<dbReference type="Gene3D" id="2.40.160.130">
    <property type="entry name" value="Capsule assembly protein Wzi"/>
    <property type="match status" value="1"/>
</dbReference>
<proteinExistence type="predicted"/>
<name>A0ABU3CR03_9FLAO</name>
<protein>
    <submittedName>
        <fullName evidence="2">Gliding motility protein RemB</fullName>
    </submittedName>
</protein>
<dbReference type="Proteomes" id="UP001248819">
    <property type="component" value="Unassembled WGS sequence"/>
</dbReference>
<dbReference type="EMBL" id="JAVRHP010000004">
    <property type="protein sequence ID" value="MDT0648787.1"/>
    <property type="molecule type" value="Genomic_DNA"/>
</dbReference>
<organism evidence="2 3">
    <name type="scientific">Autumnicola edwardsiae</name>
    <dbReference type="NCBI Taxonomy" id="3075594"/>
    <lineage>
        <taxon>Bacteria</taxon>
        <taxon>Pseudomonadati</taxon>
        <taxon>Bacteroidota</taxon>
        <taxon>Flavobacteriia</taxon>
        <taxon>Flavobacteriales</taxon>
        <taxon>Flavobacteriaceae</taxon>
        <taxon>Autumnicola</taxon>
    </lineage>
</organism>
<feature type="domain" description="TonB C-terminal" evidence="1">
    <location>
        <begin position="61"/>
        <end position="129"/>
    </location>
</feature>
<dbReference type="Gene3D" id="3.30.1150.10">
    <property type="match status" value="1"/>
</dbReference>
<sequence length="715" mass="83085">MKYRILLSVLLFTNFIFGQEKLNDSEIPPVFPKCEAVDFQQRSNCFRLALKRFLVENMEIPQVVKENNFSGTVVVLFEVTKEGEFHVLYIDAAYNELKEEVVKVFDALPKIKPATYNGKPTYMQFRMPIKIPLNLNENLTIARRKNNLREDIFEQDQTSEGYYENTETDDVTAEYDLIQSGEFTKPHLESELNIPFSHEMYSRFDAELNRIGTNTHTSSKPFLYAEVAKYYDFKAEQEKILQKRRTWLGRKIWNEHLVQFQTEDYWFTIDFGLDLQLGKDFQQEDYEFTYNNTRMAILNGGLGDNLNFYAVAYENQGRFAEYYNDYAESIRPDGGDPAIVPGRGIAKPFMNGGYDYPVAEGYLSYSPGKYFNIQLGHGKNFIGDGYRSLLMSDNASPYPYFKLSTTFWKLKYTNTWMSLRDVRPEVTADGSFRTKFMANHYLSLNLTKRLNIGLFESVIWQNDNNRGFDVNYLNPVIFYRAIEFATGARGGNALLGLTAKYKWTDKINTYGQWVIDEFSSGDIFGGSQSWKNKLGYQLGIKYFDAFNIPDLLLQAEYNQVRPYTYSHNSEVVLNYGHNNQSMAHLWGANFREIIAIARYKNERLYGHAKLIYGKRGFDFNNGINNASYGGDIYRNYNERPFDDGVEIGQGNTTTSFFTEVEGGYIINPATNLKLYGKFIYRNFDTQVKTPAYSDNSTTWINFGLRTDIFNWYYDY</sequence>
<dbReference type="RefSeq" id="WP_311482966.1">
    <property type="nucleotide sequence ID" value="NZ_JAVRHP010000004.1"/>
</dbReference>
<evidence type="ECO:0000259" key="1">
    <source>
        <dbReference type="Pfam" id="PF03544"/>
    </source>
</evidence>
<dbReference type="Pfam" id="PF03544">
    <property type="entry name" value="TonB_C"/>
    <property type="match status" value="1"/>
</dbReference>
<keyword evidence="3" id="KW-1185">Reference proteome</keyword>
<evidence type="ECO:0000313" key="3">
    <source>
        <dbReference type="Proteomes" id="UP001248819"/>
    </source>
</evidence>
<evidence type="ECO:0000313" key="2">
    <source>
        <dbReference type="EMBL" id="MDT0648787.1"/>
    </source>
</evidence>
<accession>A0ABU3CR03</accession>
<dbReference type="InterPro" id="IPR038636">
    <property type="entry name" value="Wzi_sf"/>
</dbReference>